<sequence>MIQDEIRTRVRYGETDQMGVVYHANYLLYYEMGRTEYMRARGYEYSRLERDGYFLAIVEAQLRYHANTGYDGELIIRTRVGKITRVQVTFHYQVLNAEGEILLSEGLTRLACVGKDLKVKRLPAEMIEALKSPSKTNSITYR</sequence>
<protein>
    <submittedName>
        <fullName evidence="3">Uncharacterized protein</fullName>
    </submittedName>
</protein>
<evidence type="ECO:0000313" key="3">
    <source>
        <dbReference type="EMBL" id="GAG32130.1"/>
    </source>
</evidence>
<name>X0WNA9_9ZZZZ</name>
<dbReference type="Gene3D" id="3.10.129.10">
    <property type="entry name" value="Hotdog Thioesterase"/>
    <property type="match status" value="1"/>
</dbReference>
<dbReference type="SUPFAM" id="SSF54637">
    <property type="entry name" value="Thioesterase/thiol ester dehydrase-isomerase"/>
    <property type="match status" value="1"/>
</dbReference>
<dbReference type="InterPro" id="IPR008272">
    <property type="entry name" value="HB-CoA_thioesterase_AS"/>
</dbReference>
<gene>
    <name evidence="3" type="ORF">S01H1_73845</name>
</gene>
<dbReference type="InterPro" id="IPR006684">
    <property type="entry name" value="YbgC/YbaW"/>
</dbReference>
<keyword evidence="2" id="KW-0378">Hydrolase</keyword>
<dbReference type="NCBIfam" id="TIGR00051">
    <property type="entry name" value="YbgC/FadM family acyl-CoA thioesterase"/>
    <property type="match status" value="1"/>
</dbReference>
<dbReference type="InterPro" id="IPR029069">
    <property type="entry name" value="HotDog_dom_sf"/>
</dbReference>
<dbReference type="PROSITE" id="PS01328">
    <property type="entry name" value="4HBCOA_THIOESTERASE"/>
    <property type="match status" value="1"/>
</dbReference>
<organism evidence="3">
    <name type="scientific">marine sediment metagenome</name>
    <dbReference type="NCBI Taxonomy" id="412755"/>
    <lineage>
        <taxon>unclassified sequences</taxon>
        <taxon>metagenomes</taxon>
        <taxon>ecological metagenomes</taxon>
    </lineage>
</organism>
<dbReference type="EMBL" id="BARS01049363">
    <property type="protein sequence ID" value="GAG32130.1"/>
    <property type="molecule type" value="Genomic_DNA"/>
</dbReference>
<dbReference type="CDD" id="cd00586">
    <property type="entry name" value="4HBT"/>
    <property type="match status" value="1"/>
</dbReference>
<dbReference type="PIRSF" id="PIRSF003230">
    <property type="entry name" value="YbgC"/>
    <property type="match status" value="1"/>
</dbReference>
<evidence type="ECO:0000256" key="2">
    <source>
        <dbReference type="ARBA" id="ARBA00022801"/>
    </source>
</evidence>
<dbReference type="GO" id="GO:0047617">
    <property type="term" value="F:fatty acyl-CoA hydrolase activity"/>
    <property type="evidence" value="ECO:0007669"/>
    <property type="project" value="TreeGrafter"/>
</dbReference>
<comment type="similarity">
    <text evidence="1">Belongs to the 4-hydroxybenzoyl-CoA thioesterase family.</text>
</comment>
<evidence type="ECO:0000256" key="1">
    <source>
        <dbReference type="ARBA" id="ARBA00005953"/>
    </source>
</evidence>
<dbReference type="Pfam" id="PF13279">
    <property type="entry name" value="4HBT_2"/>
    <property type="match status" value="1"/>
</dbReference>
<accession>X0WNA9</accession>
<dbReference type="PANTHER" id="PTHR31793">
    <property type="entry name" value="4-HYDROXYBENZOYL-COA THIOESTERASE FAMILY MEMBER"/>
    <property type="match status" value="1"/>
</dbReference>
<dbReference type="AlphaFoldDB" id="X0WNA9"/>
<comment type="caution">
    <text evidence="3">The sequence shown here is derived from an EMBL/GenBank/DDBJ whole genome shotgun (WGS) entry which is preliminary data.</text>
</comment>
<proteinExistence type="inferred from homology"/>
<dbReference type="PANTHER" id="PTHR31793:SF27">
    <property type="entry name" value="NOVEL THIOESTERASE SUPERFAMILY DOMAIN AND SAPOSIN A-TYPE DOMAIN CONTAINING PROTEIN (0610012H03RIK)"/>
    <property type="match status" value="1"/>
</dbReference>
<reference evidence="3" key="1">
    <citation type="journal article" date="2014" name="Front. Microbiol.">
        <title>High frequency of phylogenetically diverse reductive dehalogenase-homologous genes in deep subseafloor sedimentary metagenomes.</title>
        <authorList>
            <person name="Kawai M."/>
            <person name="Futagami T."/>
            <person name="Toyoda A."/>
            <person name="Takaki Y."/>
            <person name="Nishi S."/>
            <person name="Hori S."/>
            <person name="Arai W."/>
            <person name="Tsubouchi T."/>
            <person name="Morono Y."/>
            <person name="Uchiyama I."/>
            <person name="Ito T."/>
            <person name="Fujiyama A."/>
            <person name="Inagaki F."/>
            <person name="Takami H."/>
        </authorList>
    </citation>
    <scope>NUCLEOTIDE SEQUENCE</scope>
    <source>
        <strain evidence="3">Expedition CK06-06</strain>
    </source>
</reference>
<dbReference type="InterPro" id="IPR050563">
    <property type="entry name" value="4-hydroxybenzoyl-CoA_TE"/>
</dbReference>